<dbReference type="InterPro" id="IPR027417">
    <property type="entry name" value="P-loop_NTPase"/>
</dbReference>
<feature type="domain" description="AAA" evidence="1">
    <location>
        <begin position="22"/>
        <end position="164"/>
    </location>
</feature>
<reference evidence="3" key="1">
    <citation type="submission" date="2020-10" db="EMBL/GenBank/DDBJ databases">
        <authorList>
            <person name="Gilroy R."/>
        </authorList>
    </citation>
    <scope>NUCLEOTIDE SEQUENCE</scope>
    <source>
        <strain evidence="3">17113</strain>
    </source>
</reference>
<dbReference type="Proteomes" id="UP000823634">
    <property type="component" value="Unassembled WGS sequence"/>
</dbReference>
<dbReference type="Pfam" id="PF13635">
    <property type="entry name" value="DUF4143"/>
    <property type="match status" value="1"/>
</dbReference>
<dbReference type="SUPFAM" id="SSF52540">
    <property type="entry name" value="P-loop containing nucleoside triphosphate hydrolases"/>
    <property type="match status" value="1"/>
</dbReference>
<evidence type="ECO:0000259" key="1">
    <source>
        <dbReference type="Pfam" id="PF13173"/>
    </source>
</evidence>
<dbReference type="GO" id="GO:0005524">
    <property type="term" value="F:ATP binding"/>
    <property type="evidence" value="ECO:0007669"/>
    <property type="project" value="UniProtKB-KW"/>
</dbReference>
<evidence type="ECO:0000313" key="4">
    <source>
        <dbReference type="Proteomes" id="UP000823634"/>
    </source>
</evidence>
<dbReference type="Pfam" id="PF13173">
    <property type="entry name" value="AAA_14"/>
    <property type="match status" value="1"/>
</dbReference>
<protein>
    <submittedName>
        <fullName evidence="3">ATP-binding protein</fullName>
    </submittedName>
</protein>
<keyword evidence="3" id="KW-0547">Nucleotide-binding</keyword>
<name>A0A9D9DEG7_9FIRM</name>
<sequence length="429" mass="48884">MKEIQRDLYLNQLKKKMGNGLVKVITGIRRCGKSYLLFKLFRDYLLSAGVKPEHIIALSLEDDENDEFLDPARLSAYLKSKIGDDQETYYILLDEAQLAITEAERRGKGTIKLYGILNSLMKQGNVDVYVTGSNSRFLSSDILTEFRGRSDEIRVHPLSFAEFMSAYPGDVYSGYREYSIYGGLPYVLALGDAAEKENYLSRLSSHVYLKDIIERHSLRGDVVMDALVDVLSSDIGALTNPTKLVKTFASNSMKTNVNTIATYIDYLIDAFIISKAKRFDIKGKRYIGSPYKYYFEDIGVRNARLSFRQIEPTHAMENILYNELAIRGFNVDVGIVEKYGKNDRGQNTVANLEVDFVCNRGSERCYIQSAYSIPDREKMRQEQASFDRIGDSFKKIIVVQDNVSPWHNEKGYLIINIFDFLLNPDSLSL</sequence>
<comment type="caution">
    <text evidence="3">The sequence shown here is derived from an EMBL/GenBank/DDBJ whole genome shotgun (WGS) entry which is preliminary data.</text>
</comment>
<dbReference type="InterPro" id="IPR025420">
    <property type="entry name" value="DUF4143"/>
</dbReference>
<evidence type="ECO:0000313" key="3">
    <source>
        <dbReference type="EMBL" id="MBO8426234.1"/>
    </source>
</evidence>
<reference evidence="3" key="2">
    <citation type="journal article" date="2021" name="PeerJ">
        <title>Extensive microbial diversity within the chicken gut microbiome revealed by metagenomics and culture.</title>
        <authorList>
            <person name="Gilroy R."/>
            <person name="Ravi A."/>
            <person name="Getino M."/>
            <person name="Pursley I."/>
            <person name="Horton D.L."/>
            <person name="Alikhan N.F."/>
            <person name="Baker D."/>
            <person name="Gharbi K."/>
            <person name="Hall N."/>
            <person name="Watson M."/>
            <person name="Adriaenssens E.M."/>
            <person name="Foster-Nyarko E."/>
            <person name="Jarju S."/>
            <person name="Secka A."/>
            <person name="Antonio M."/>
            <person name="Oren A."/>
            <person name="Chaudhuri R.R."/>
            <person name="La Ragione R."/>
            <person name="Hildebrand F."/>
            <person name="Pallen M.J."/>
        </authorList>
    </citation>
    <scope>NUCLEOTIDE SEQUENCE</scope>
    <source>
        <strain evidence="3">17113</strain>
    </source>
</reference>
<dbReference type="PANTHER" id="PTHR33295:SF18">
    <property type="entry name" value="AAA+ ATPASE DOMAIN-CONTAINING PROTEIN"/>
    <property type="match status" value="1"/>
</dbReference>
<feature type="domain" description="DUF4143" evidence="2">
    <location>
        <begin position="210"/>
        <end position="369"/>
    </location>
</feature>
<accession>A0A9D9DEG7</accession>
<dbReference type="InterPro" id="IPR041682">
    <property type="entry name" value="AAA_14"/>
</dbReference>
<organism evidence="3 4">
    <name type="scientific">Candidatus Alloenteromonas pullistercoris</name>
    <dbReference type="NCBI Taxonomy" id="2840785"/>
    <lineage>
        <taxon>Bacteria</taxon>
        <taxon>Bacillati</taxon>
        <taxon>Bacillota</taxon>
        <taxon>Bacillota incertae sedis</taxon>
        <taxon>Candidatus Alloenteromonas</taxon>
    </lineage>
</organism>
<evidence type="ECO:0000259" key="2">
    <source>
        <dbReference type="Pfam" id="PF13635"/>
    </source>
</evidence>
<dbReference type="AlphaFoldDB" id="A0A9D9DEG7"/>
<dbReference type="PANTHER" id="PTHR33295">
    <property type="entry name" value="ATPASE"/>
    <property type="match status" value="1"/>
</dbReference>
<proteinExistence type="predicted"/>
<dbReference type="EMBL" id="JADINA010000019">
    <property type="protein sequence ID" value="MBO8426234.1"/>
    <property type="molecule type" value="Genomic_DNA"/>
</dbReference>
<keyword evidence="3" id="KW-0067">ATP-binding</keyword>
<gene>
    <name evidence="3" type="ORF">IAC61_02810</name>
</gene>